<dbReference type="Proteomes" id="UP000663843">
    <property type="component" value="Unassembled WGS sequence"/>
</dbReference>
<sequence>MASQKHADGKRKAIRYLTQSNNTVHAVLLLDFKNQPIKGVPKRGPCKAILEVWTRTKSKHPAINFPYDLCGLAEDDASDEEIDEETPDDGQQGGTAPLGAGAQVDQEQQGGQSAETPAVLSIEEATAANSSEDSWNDDTKVDIEPLLPAFTDEPLVEKKESYLVYDETPGAVLDAEMFLDAYYFIRICRKDQEKGLTWAERQIKVPLTPLHEFIRDAVAEDRSDIRRADLPQPAKRKAQSGGARAMLEVEGPVKKPRTTGSEG</sequence>
<feature type="region of interest" description="Disordered" evidence="1">
    <location>
        <begin position="224"/>
        <end position="263"/>
    </location>
</feature>
<proteinExistence type="predicted"/>
<feature type="compositionally biased region" description="Acidic residues" evidence="1">
    <location>
        <begin position="77"/>
        <end position="88"/>
    </location>
</feature>
<gene>
    <name evidence="2" type="ORF">RDB_LOCUS98457</name>
</gene>
<feature type="region of interest" description="Disordered" evidence="1">
    <location>
        <begin position="77"/>
        <end position="115"/>
    </location>
</feature>
<evidence type="ECO:0000256" key="1">
    <source>
        <dbReference type="SAM" id="MobiDB-lite"/>
    </source>
</evidence>
<dbReference type="AlphaFoldDB" id="A0A8H3BT11"/>
<name>A0A8H3BT11_9AGAM</name>
<reference evidence="2" key="1">
    <citation type="submission" date="2021-01" db="EMBL/GenBank/DDBJ databases">
        <authorList>
            <person name="Kaushik A."/>
        </authorList>
    </citation>
    <scope>NUCLEOTIDE SEQUENCE</scope>
    <source>
        <strain evidence="2">AG2-2IIIB</strain>
    </source>
</reference>
<dbReference type="EMBL" id="CAJMWT010003087">
    <property type="protein sequence ID" value="CAE6463065.1"/>
    <property type="molecule type" value="Genomic_DNA"/>
</dbReference>
<accession>A0A8H3BT11</accession>
<comment type="caution">
    <text evidence="2">The sequence shown here is derived from an EMBL/GenBank/DDBJ whole genome shotgun (WGS) entry which is preliminary data.</text>
</comment>
<protein>
    <submittedName>
        <fullName evidence="2">Uncharacterized protein</fullName>
    </submittedName>
</protein>
<feature type="compositionally biased region" description="Polar residues" evidence="1">
    <location>
        <begin position="105"/>
        <end position="115"/>
    </location>
</feature>
<organism evidence="2 3">
    <name type="scientific">Rhizoctonia solani</name>
    <dbReference type="NCBI Taxonomy" id="456999"/>
    <lineage>
        <taxon>Eukaryota</taxon>
        <taxon>Fungi</taxon>
        <taxon>Dikarya</taxon>
        <taxon>Basidiomycota</taxon>
        <taxon>Agaricomycotina</taxon>
        <taxon>Agaricomycetes</taxon>
        <taxon>Cantharellales</taxon>
        <taxon>Ceratobasidiaceae</taxon>
        <taxon>Rhizoctonia</taxon>
    </lineage>
</organism>
<evidence type="ECO:0000313" key="2">
    <source>
        <dbReference type="EMBL" id="CAE6463065.1"/>
    </source>
</evidence>
<evidence type="ECO:0000313" key="3">
    <source>
        <dbReference type="Proteomes" id="UP000663843"/>
    </source>
</evidence>